<accession>A0A8S4S9R0</accession>
<evidence type="ECO:0000313" key="1">
    <source>
        <dbReference type="EMBL" id="CAH2250023.1"/>
    </source>
</evidence>
<proteinExistence type="predicted"/>
<protein>
    <submittedName>
        <fullName evidence="1">Jg12860 protein</fullName>
    </submittedName>
</protein>
<dbReference type="Proteomes" id="UP000838756">
    <property type="component" value="Unassembled WGS sequence"/>
</dbReference>
<sequence length="107" mass="12409">MLETAFAHLFRKQRSRSCVFPSEKHQEHSMRLLTRGRTDERYFPELFVMGAAEVHTAHIGEGQRLRRHPAEELITTRLRRPTGAVGSDPAFCVEGRGFDSHNWKMFV</sequence>
<organism evidence="1 2">
    <name type="scientific">Pararge aegeria aegeria</name>
    <dbReference type="NCBI Taxonomy" id="348720"/>
    <lineage>
        <taxon>Eukaryota</taxon>
        <taxon>Metazoa</taxon>
        <taxon>Ecdysozoa</taxon>
        <taxon>Arthropoda</taxon>
        <taxon>Hexapoda</taxon>
        <taxon>Insecta</taxon>
        <taxon>Pterygota</taxon>
        <taxon>Neoptera</taxon>
        <taxon>Endopterygota</taxon>
        <taxon>Lepidoptera</taxon>
        <taxon>Glossata</taxon>
        <taxon>Ditrysia</taxon>
        <taxon>Papilionoidea</taxon>
        <taxon>Nymphalidae</taxon>
        <taxon>Satyrinae</taxon>
        <taxon>Satyrini</taxon>
        <taxon>Parargina</taxon>
        <taxon>Pararge</taxon>
    </lineage>
</organism>
<keyword evidence="2" id="KW-1185">Reference proteome</keyword>
<dbReference type="AlphaFoldDB" id="A0A8S4S9R0"/>
<evidence type="ECO:0000313" key="2">
    <source>
        <dbReference type="Proteomes" id="UP000838756"/>
    </source>
</evidence>
<comment type="caution">
    <text evidence="1">The sequence shown here is derived from an EMBL/GenBank/DDBJ whole genome shotgun (WGS) entry which is preliminary data.</text>
</comment>
<name>A0A8S4S9R0_9NEOP</name>
<gene>
    <name evidence="1" type="primary">jg12860</name>
    <name evidence="1" type="ORF">PAEG_LOCUS22008</name>
</gene>
<dbReference type="EMBL" id="CAKXAJ010026001">
    <property type="protein sequence ID" value="CAH2250023.1"/>
    <property type="molecule type" value="Genomic_DNA"/>
</dbReference>
<reference evidence="1" key="1">
    <citation type="submission" date="2022-03" db="EMBL/GenBank/DDBJ databases">
        <authorList>
            <person name="Lindestad O."/>
        </authorList>
    </citation>
    <scope>NUCLEOTIDE SEQUENCE</scope>
</reference>